<dbReference type="Proteomes" id="UP000727407">
    <property type="component" value="Unassembled WGS sequence"/>
</dbReference>
<protein>
    <submittedName>
        <fullName evidence="4">Carcinoembryonic antigen-related cell adhesion molecule 5-like</fullName>
    </submittedName>
</protein>
<dbReference type="EMBL" id="QNUK01001090">
    <property type="protein sequence ID" value="KAF5887575.1"/>
    <property type="molecule type" value="Genomic_DNA"/>
</dbReference>
<name>A0A8J4WZM0_CLAMG</name>
<keyword evidence="5" id="KW-1185">Reference proteome</keyword>
<reference evidence="4" key="1">
    <citation type="submission" date="2020-07" db="EMBL/GenBank/DDBJ databases">
        <title>Clarias magur genome sequencing, assembly and annotation.</title>
        <authorList>
            <person name="Kushwaha B."/>
            <person name="Kumar R."/>
            <person name="Das P."/>
            <person name="Joshi C.G."/>
            <person name="Kumar D."/>
            <person name="Nagpure N.S."/>
            <person name="Pandey M."/>
            <person name="Agarwal S."/>
            <person name="Srivastava S."/>
            <person name="Singh M."/>
            <person name="Sahoo L."/>
            <person name="Jayasankar P."/>
            <person name="Meher P.K."/>
            <person name="Koringa P.G."/>
            <person name="Iquebal M.A."/>
            <person name="Das S.P."/>
            <person name="Bit A."/>
            <person name="Patnaik S."/>
            <person name="Patel N."/>
            <person name="Shah T.M."/>
            <person name="Hinsu A."/>
            <person name="Jena J.K."/>
        </authorList>
    </citation>
    <scope>NUCLEOTIDE SEQUENCE</scope>
    <source>
        <strain evidence="4">CIFAMagur01</strain>
        <tissue evidence="4">Testis</tissue>
    </source>
</reference>
<sequence length="196" mass="21438">VCFGQELILPERINKAVGENVVITPIRIPDPPHQYIRWSFNTFNNTILSGSPGGITILPLYTNRVHLNTSTLALELRNLSDSDTGQYTLEVQTPAKPFTDVTSLYVFGVADGNGDSLSAGAIAGIVIGVLLGLAGISGLIFYFMKGKVMPRTKSSGSKQNEVTHDEQQQDPQYVNMNEVTMRTTYTQMGQTTRPDD</sequence>
<feature type="transmembrane region" description="Helical" evidence="2">
    <location>
        <begin position="121"/>
        <end position="144"/>
    </location>
</feature>
<dbReference type="AlphaFoldDB" id="A0A8J4WZM0"/>
<dbReference type="Gene3D" id="2.60.40.10">
    <property type="entry name" value="Immunoglobulins"/>
    <property type="match status" value="1"/>
</dbReference>
<dbReference type="InterPro" id="IPR013783">
    <property type="entry name" value="Ig-like_fold"/>
</dbReference>
<feature type="non-terminal residue" evidence="4">
    <location>
        <position position="196"/>
    </location>
</feature>
<feature type="domain" description="Immunoglobulin" evidence="3">
    <location>
        <begin position="10"/>
        <end position="107"/>
    </location>
</feature>
<accession>A0A8J4WZM0</accession>
<dbReference type="OrthoDB" id="10012075at2759"/>
<dbReference type="InterPro" id="IPR036179">
    <property type="entry name" value="Ig-like_dom_sf"/>
</dbReference>
<evidence type="ECO:0000313" key="5">
    <source>
        <dbReference type="Proteomes" id="UP000727407"/>
    </source>
</evidence>
<organism evidence="4 5">
    <name type="scientific">Clarias magur</name>
    <name type="common">Asian catfish</name>
    <name type="synonym">Macropteronotus magur</name>
    <dbReference type="NCBI Taxonomy" id="1594786"/>
    <lineage>
        <taxon>Eukaryota</taxon>
        <taxon>Metazoa</taxon>
        <taxon>Chordata</taxon>
        <taxon>Craniata</taxon>
        <taxon>Vertebrata</taxon>
        <taxon>Euteleostomi</taxon>
        <taxon>Actinopterygii</taxon>
        <taxon>Neopterygii</taxon>
        <taxon>Teleostei</taxon>
        <taxon>Ostariophysi</taxon>
        <taxon>Siluriformes</taxon>
        <taxon>Clariidae</taxon>
        <taxon>Clarias</taxon>
    </lineage>
</organism>
<proteinExistence type="predicted"/>
<dbReference type="SUPFAM" id="SSF48726">
    <property type="entry name" value="Immunoglobulin"/>
    <property type="match status" value="1"/>
</dbReference>
<dbReference type="SMART" id="SM00409">
    <property type="entry name" value="IG"/>
    <property type="match status" value="1"/>
</dbReference>
<keyword evidence="2" id="KW-1133">Transmembrane helix</keyword>
<feature type="non-terminal residue" evidence="4">
    <location>
        <position position="1"/>
    </location>
</feature>
<evidence type="ECO:0000259" key="3">
    <source>
        <dbReference type="SMART" id="SM00409"/>
    </source>
</evidence>
<evidence type="ECO:0000256" key="2">
    <source>
        <dbReference type="SAM" id="Phobius"/>
    </source>
</evidence>
<keyword evidence="2" id="KW-0812">Transmembrane</keyword>
<gene>
    <name evidence="4" type="ORF">DAT39_022223</name>
</gene>
<evidence type="ECO:0000256" key="1">
    <source>
        <dbReference type="SAM" id="MobiDB-lite"/>
    </source>
</evidence>
<comment type="caution">
    <text evidence="4">The sequence shown here is derived from an EMBL/GenBank/DDBJ whole genome shotgun (WGS) entry which is preliminary data.</text>
</comment>
<evidence type="ECO:0000313" key="4">
    <source>
        <dbReference type="EMBL" id="KAF5887575.1"/>
    </source>
</evidence>
<dbReference type="InterPro" id="IPR003599">
    <property type="entry name" value="Ig_sub"/>
</dbReference>
<keyword evidence="2" id="KW-0472">Membrane</keyword>
<feature type="region of interest" description="Disordered" evidence="1">
    <location>
        <begin position="153"/>
        <end position="174"/>
    </location>
</feature>